<dbReference type="GeneID" id="25906163"/>
<reference evidence="1 2" key="1">
    <citation type="submission" date="2011-02" db="EMBL/GenBank/DDBJ databases">
        <title>The Genome Sequence of Sphaeroforma arctica JP610.</title>
        <authorList>
            <consortium name="The Broad Institute Genome Sequencing Platform"/>
            <person name="Russ C."/>
            <person name="Cuomo C."/>
            <person name="Young S.K."/>
            <person name="Zeng Q."/>
            <person name="Gargeya S."/>
            <person name="Alvarado L."/>
            <person name="Berlin A."/>
            <person name="Chapman S.B."/>
            <person name="Chen Z."/>
            <person name="Freedman E."/>
            <person name="Gellesch M."/>
            <person name="Goldberg J."/>
            <person name="Griggs A."/>
            <person name="Gujja S."/>
            <person name="Heilman E."/>
            <person name="Heiman D."/>
            <person name="Howarth C."/>
            <person name="Mehta T."/>
            <person name="Neiman D."/>
            <person name="Pearson M."/>
            <person name="Roberts A."/>
            <person name="Saif S."/>
            <person name="Shea T."/>
            <person name="Shenoy N."/>
            <person name="Sisk P."/>
            <person name="Stolte C."/>
            <person name="Sykes S."/>
            <person name="White J."/>
            <person name="Yandava C."/>
            <person name="Burger G."/>
            <person name="Gray M.W."/>
            <person name="Holland P.W.H."/>
            <person name="King N."/>
            <person name="Lang F.B.F."/>
            <person name="Roger A.J."/>
            <person name="Ruiz-Trillo I."/>
            <person name="Haas B."/>
            <person name="Nusbaum C."/>
            <person name="Birren B."/>
        </authorList>
    </citation>
    <scope>NUCLEOTIDE SEQUENCE [LARGE SCALE GENOMIC DNA]</scope>
    <source>
        <strain evidence="1 2">JP610</strain>
    </source>
</reference>
<dbReference type="Proteomes" id="UP000054560">
    <property type="component" value="Unassembled WGS sequence"/>
</dbReference>
<proteinExistence type="predicted"/>
<accession>A0A0L0FYX4</accession>
<gene>
    <name evidence="1" type="ORF">SARC_05659</name>
</gene>
<keyword evidence="2" id="KW-1185">Reference proteome</keyword>
<evidence type="ECO:0000313" key="2">
    <source>
        <dbReference type="Proteomes" id="UP000054560"/>
    </source>
</evidence>
<evidence type="ECO:0000313" key="1">
    <source>
        <dbReference type="EMBL" id="KNC82042.1"/>
    </source>
</evidence>
<dbReference type="EMBL" id="KQ241965">
    <property type="protein sequence ID" value="KNC82042.1"/>
    <property type="molecule type" value="Genomic_DNA"/>
</dbReference>
<name>A0A0L0FYX4_9EUKA</name>
<dbReference type="Gene3D" id="1.50.10.100">
    <property type="entry name" value="Chondroitin AC/alginate lyase"/>
    <property type="match status" value="1"/>
</dbReference>
<dbReference type="AlphaFoldDB" id="A0A0L0FYX4"/>
<protein>
    <submittedName>
        <fullName evidence="1">Uncharacterized protein</fullName>
    </submittedName>
</protein>
<dbReference type="InterPro" id="IPR008929">
    <property type="entry name" value="Chondroitin_lyas"/>
</dbReference>
<organism evidence="1 2">
    <name type="scientific">Sphaeroforma arctica JP610</name>
    <dbReference type="NCBI Taxonomy" id="667725"/>
    <lineage>
        <taxon>Eukaryota</taxon>
        <taxon>Ichthyosporea</taxon>
        <taxon>Ichthyophonida</taxon>
        <taxon>Sphaeroforma</taxon>
    </lineage>
</organism>
<dbReference type="RefSeq" id="XP_014155944.1">
    <property type="nucleotide sequence ID" value="XM_014300469.1"/>
</dbReference>
<sequence length="252" mass="28177">MLHNMCLGFASYVKDDETYAATAWTNIKAMFIDVGEWTNIKVMFIGMCMCIYADVGAWTNIKVMSIDKESAMSPSTFACGTDTKCTYAKHRLEDSDMTALLAWLHDYTYHTLHSEIGQDAYYSDLVDGVMIDLQMATIAGFTDNGGQFMNHTERAKPRLLRHFPKALTAKELAEGSSTSDAEEGPKTWTTLRKQTIKEDKPLEYLGVWLLFAGVGERAGVELRRYAGDSVVEDGHRVPQLVTDSPLYRASLV</sequence>